<protein>
    <submittedName>
        <fullName evidence="2">ABC transporter permease</fullName>
    </submittedName>
</protein>
<keyword evidence="1" id="KW-0812">Transmembrane</keyword>
<organism evidence="2 3">
    <name type="scientific">Enorma phocaeensis</name>
    <dbReference type="NCBI Taxonomy" id="1871019"/>
    <lineage>
        <taxon>Bacteria</taxon>
        <taxon>Bacillati</taxon>
        <taxon>Actinomycetota</taxon>
        <taxon>Coriobacteriia</taxon>
        <taxon>Coriobacteriales</taxon>
        <taxon>Coriobacteriaceae</taxon>
        <taxon>Enorma</taxon>
    </lineage>
</organism>
<comment type="caution">
    <text evidence="2">The sequence shown here is derived from an EMBL/GenBank/DDBJ whole genome shotgun (WGS) entry which is preliminary data.</text>
</comment>
<feature type="transmembrane region" description="Helical" evidence="1">
    <location>
        <begin position="101"/>
        <end position="123"/>
    </location>
</feature>
<evidence type="ECO:0000313" key="3">
    <source>
        <dbReference type="Proteomes" id="UP000753256"/>
    </source>
</evidence>
<feature type="transmembrane region" description="Helical" evidence="1">
    <location>
        <begin position="342"/>
        <end position="363"/>
    </location>
</feature>
<evidence type="ECO:0000313" key="2">
    <source>
        <dbReference type="EMBL" id="HJG36493.1"/>
    </source>
</evidence>
<feature type="transmembrane region" description="Helical" evidence="1">
    <location>
        <begin position="70"/>
        <end position="89"/>
    </location>
</feature>
<dbReference type="Proteomes" id="UP000753256">
    <property type="component" value="Unassembled WGS sequence"/>
</dbReference>
<sequence>MTSASTPRHATNPEPVKKVPMILKVYGLLCLLDGAVSIPVAAIFGAMVVWALQTDPSLIIIGTDPTLPVVLTALSLIVSVANAIALIVFGRSLMKNRRRNAARWSYALIAASIVQLLISIMLQGIGTHLIAPLIQLGILVALSVTVDPSLRDERALQRKLRDLQDREAAEEGMLGRDLEGKGYIELNFFNLFWVFVVCCILGLIIEVIYHMVVVDPGVYQDRAGMLFGPFSPIYGFGAVLMTVALNRFYRANPIIIFVVSAIIGGLFEAAVSLFMQVGFGAVAWDYTGMTLFGIPDPVAIIFQGRTATPFMIMWGGLGFVWIKLCLPWLLKLINLIPWNLRYSLTTVCAVLMLVNGIMTLEALDCWFERVSGVEPSSPVEEFYAENFDNAYMAHRFESMTITPEDSGRVDTSTQAVSSEA</sequence>
<feature type="transmembrane region" description="Helical" evidence="1">
    <location>
        <begin position="224"/>
        <end position="245"/>
    </location>
</feature>
<dbReference type="AlphaFoldDB" id="A0A921ISR9"/>
<dbReference type="InterPro" id="IPR010540">
    <property type="entry name" value="CmpB_TMEM229"/>
</dbReference>
<feature type="transmembrane region" description="Helical" evidence="1">
    <location>
        <begin position="191"/>
        <end position="212"/>
    </location>
</feature>
<evidence type="ECO:0000256" key="1">
    <source>
        <dbReference type="SAM" id="Phobius"/>
    </source>
</evidence>
<feature type="transmembrane region" description="Helical" evidence="1">
    <location>
        <begin position="254"/>
        <end position="275"/>
    </location>
</feature>
<dbReference type="EMBL" id="DYUZ01000007">
    <property type="protein sequence ID" value="HJG36493.1"/>
    <property type="molecule type" value="Genomic_DNA"/>
</dbReference>
<gene>
    <name evidence="2" type="ORF">K8V70_01320</name>
</gene>
<proteinExistence type="predicted"/>
<accession>A0A921ISR9</accession>
<feature type="transmembrane region" description="Helical" evidence="1">
    <location>
        <begin position="25"/>
        <end position="50"/>
    </location>
</feature>
<name>A0A921ISR9_9ACTN</name>
<dbReference type="RefSeq" id="WP_273188678.1">
    <property type="nucleotide sequence ID" value="NZ_DYUZ01000007.1"/>
</dbReference>
<keyword evidence="1" id="KW-0472">Membrane</keyword>
<keyword evidence="1" id="KW-1133">Transmembrane helix</keyword>
<reference evidence="2" key="2">
    <citation type="submission" date="2021-09" db="EMBL/GenBank/DDBJ databases">
        <authorList>
            <person name="Gilroy R."/>
        </authorList>
    </citation>
    <scope>NUCLEOTIDE SEQUENCE</scope>
    <source>
        <strain evidence="2">ChiHjej13B12-9602</strain>
    </source>
</reference>
<feature type="transmembrane region" description="Helical" evidence="1">
    <location>
        <begin position="309"/>
        <end position="330"/>
    </location>
</feature>
<dbReference type="Pfam" id="PF06541">
    <property type="entry name" value="ABC_trans_CmpB"/>
    <property type="match status" value="1"/>
</dbReference>
<reference evidence="2" key="1">
    <citation type="journal article" date="2021" name="PeerJ">
        <title>Extensive microbial diversity within the chicken gut microbiome revealed by metagenomics and culture.</title>
        <authorList>
            <person name="Gilroy R."/>
            <person name="Ravi A."/>
            <person name="Getino M."/>
            <person name="Pursley I."/>
            <person name="Horton D.L."/>
            <person name="Alikhan N.F."/>
            <person name="Baker D."/>
            <person name="Gharbi K."/>
            <person name="Hall N."/>
            <person name="Watson M."/>
            <person name="Adriaenssens E.M."/>
            <person name="Foster-Nyarko E."/>
            <person name="Jarju S."/>
            <person name="Secka A."/>
            <person name="Antonio M."/>
            <person name="Oren A."/>
            <person name="Chaudhuri R.R."/>
            <person name="La Ragione R."/>
            <person name="Hildebrand F."/>
            <person name="Pallen M.J."/>
        </authorList>
    </citation>
    <scope>NUCLEOTIDE SEQUENCE</scope>
    <source>
        <strain evidence="2">ChiHjej13B12-9602</strain>
    </source>
</reference>
<feature type="transmembrane region" description="Helical" evidence="1">
    <location>
        <begin position="129"/>
        <end position="150"/>
    </location>
</feature>